<dbReference type="Gene3D" id="1.10.1040.10">
    <property type="entry name" value="N-(1-d-carboxylethyl)-l-norvaline Dehydrogenase, domain 2"/>
    <property type="match status" value="1"/>
</dbReference>
<dbReference type="RefSeq" id="WP_161351818.1">
    <property type="nucleotide sequence ID" value="NZ_WTUX01000013.1"/>
</dbReference>
<feature type="active site" evidence="3">
    <location>
        <position position="169"/>
    </location>
</feature>
<dbReference type="Gene3D" id="3.40.50.720">
    <property type="entry name" value="NAD(P)-binding Rossmann-like Domain"/>
    <property type="match status" value="1"/>
</dbReference>
<keyword evidence="7" id="KW-1185">Reference proteome</keyword>
<gene>
    <name evidence="6" type="ORF">GQE99_11705</name>
</gene>
<comment type="caution">
    <text evidence="6">The sequence shown here is derived from an EMBL/GenBank/DDBJ whole genome shotgun (WGS) entry which is preliminary data.</text>
</comment>
<dbReference type="GO" id="GO:0051287">
    <property type="term" value="F:NAD binding"/>
    <property type="evidence" value="ECO:0007669"/>
    <property type="project" value="InterPro"/>
</dbReference>
<dbReference type="EMBL" id="WTUX01000013">
    <property type="protein sequence ID" value="MZR13681.1"/>
    <property type="molecule type" value="Genomic_DNA"/>
</dbReference>
<dbReference type="InterPro" id="IPR015815">
    <property type="entry name" value="HIBADH-related"/>
</dbReference>
<keyword evidence="2" id="KW-0520">NAD</keyword>
<proteinExistence type="predicted"/>
<dbReference type="SUPFAM" id="SSF48179">
    <property type="entry name" value="6-phosphogluconate dehydrogenase C-terminal domain-like"/>
    <property type="match status" value="1"/>
</dbReference>
<evidence type="ECO:0000256" key="1">
    <source>
        <dbReference type="ARBA" id="ARBA00023002"/>
    </source>
</evidence>
<sequence>MTAIGLIGLGNMGMPMAKILIDAGYDVLGYRRGDASDFEALGGRAMTSPRAVAEETDIIVCCIPSDAALEEIVSGPEGIASADCTGKILAELSTLTPEVKAAQAAAMSGQGGLMLDGAISGLPPMVVARTAVYMLSGEEAAYEKLRPVFDALTGKHFYMGDFGAAMKTKLCANMLVAANIASTAETLAFGALMGLDQEKLVEALRDGAGGSIQFMARAGRMARGEWDNVLASTALLAKDIRMIEKTGTELGAPMPILKNVRPFYETAIEDGYGDVDVAAVYAAFAKAAGLPIAEPKGKKKS</sequence>
<evidence type="ECO:0000256" key="3">
    <source>
        <dbReference type="PIRSR" id="PIRSR000103-1"/>
    </source>
</evidence>
<dbReference type="PIRSF" id="PIRSF000103">
    <property type="entry name" value="HIBADH"/>
    <property type="match status" value="1"/>
</dbReference>
<evidence type="ECO:0000259" key="4">
    <source>
        <dbReference type="Pfam" id="PF03446"/>
    </source>
</evidence>
<dbReference type="Pfam" id="PF03446">
    <property type="entry name" value="NAD_binding_2"/>
    <property type="match status" value="1"/>
</dbReference>
<organism evidence="6 7">
    <name type="scientific">Maritimibacter harenae</name>
    <dbReference type="NCBI Taxonomy" id="2606218"/>
    <lineage>
        <taxon>Bacteria</taxon>
        <taxon>Pseudomonadati</taxon>
        <taxon>Pseudomonadota</taxon>
        <taxon>Alphaproteobacteria</taxon>
        <taxon>Rhodobacterales</taxon>
        <taxon>Roseobacteraceae</taxon>
        <taxon>Maritimibacter</taxon>
    </lineage>
</organism>
<accession>A0A845MAE7</accession>
<dbReference type="AlphaFoldDB" id="A0A845MAE7"/>
<feature type="domain" description="3-hydroxyisobutyrate dehydrogenase-like NAD-binding" evidence="5">
    <location>
        <begin position="163"/>
        <end position="282"/>
    </location>
</feature>
<evidence type="ECO:0000259" key="5">
    <source>
        <dbReference type="Pfam" id="PF14833"/>
    </source>
</evidence>
<dbReference type="InterPro" id="IPR006115">
    <property type="entry name" value="6PGDH_NADP-bd"/>
</dbReference>
<dbReference type="InterPro" id="IPR036291">
    <property type="entry name" value="NAD(P)-bd_dom_sf"/>
</dbReference>
<dbReference type="InterPro" id="IPR008927">
    <property type="entry name" value="6-PGluconate_DH-like_C_sf"/>
</dbReference>
<evidence type="ECO:0000313" key="6">
    <source>
        <dbReference type="EMBL" id="MZR13681.1"/>
    </source>
</evidence>
<dbReference type="InterPro" id="IPR013328">
    <property type="entry name" value="6PGD_dom2"/>
</dbReference>
<dbReference type="GO" id="GO:0050661">
    <property type="term" value="F:NADP binding"/>
    <property type="evidence" value="ECO:0007669"/>
    <property type="project" value="InterPro"/>
</dbReference>
<dbReference type="PANTHER" id="PTHR43580:SF2">
    <property type="entry name" value="CYTOKINE-LIKE NUCLEAR FACTOR N-PAC"/>
    <property type="match status" value="1"/>
</dbReference>
<dbReference type="SUPFAM" id="SSF51735">
    <property type="entry name" value="NAD(P)-binding Rossmann-fold domains"/>
    <property type="match status" value="1"/>
</dbReference>
<dbReference type="PANTHER" id="PTHR43580">
    <property type="entry name" value="OXIDOREDUCTASE GLYR1-RELATED"/>
    <property type="match status" value="1"/>
</dbReference>
<dbReference type="Proteomes" id="UP000467322">
    <property type="component" value="Unassembled WGS sequence"/>
</dbReference>
<feature type="domain" description="6-phosphogluconate dehydrogenase NADP-binding" evidence="4">
    <location>
        <begin position="4"/>
        <end position="160"/>
    </location>
</feature>
<dbReference type="Pfam" id="PF14833">
    <property type="entry name" value="NAD_binding_11"/>
    <property type="match status" value="1"/>
</dbReference>
<keyword evidence="1" id="KW-0560">Oxidoreductase</keyword>
<evidence type="ECO:0000256" key="2">
    <source>
        <dbReference type="ARBA" id="ARBA00023027"/>
    </source>
</evidence>
<protein>
    <submittedName>
        <fullName evidence="6">NAD-binding protein</fullName>
    </submittedName>
</protein>
<evidence type="ECO:0000313" key="7">
    <source>
        <dbReference type="Proteomes" id="UP000467322"/>
    </source>
</evidence>
<dbReference type="InterPro" id="IPR029154">
    <property type="entry name" value="HIBADH-like_NADP-bd"/>
</dbReference>
<dbReference type="InterPro" id="IPR051265">
    <property type="entry name" value="HIBADH-related_NP60_sf"/>
</dbReference>
<dbReference type="GO" id="GO:0016491">
    <property type="term" value="F:oxidoreductase activity"/>
    <property type="evidence" value="ECO:0007669"/>
    <property type="project" value="UniProtKB-KW"/>
</dbReference>
<reference evidence="6 7" key="1">
    <citation type="submission" date="2019-12" db="EMBL/GenBank/DDBJ databases">
        <title>Maritimibacter sp. nov. sp. isolated from sea sand.</title>
        <authorList>
            <person name="Kim J."/>
            <person name="Jeong S.E."/>
            <person name="Jung H.S."/>
            <person name="Jeon C.O."/>
        </authorList>
    </citation>
    <scope>NUCLEOTIDE SEQUENCE [LARGE SCALE GENOMIC DNA]</scope>
    <source>
        <strain evidence="6 7">DP07</strain>
    </source>
</reference>
<name>A0A845MAE7_9RHOB</name>